<evidence type="ECO:0000256" key="1">
    <source>
        <dbReference type="ARBA" id="ARBA00022450"/>
    </source>
</evidence>
<dbReference type="PROSITE" id="PS50075">
    <property type="entry name" value="CARRIER"/>
    <property type="match status" value="1"/>
</dbReference>
<dbReference type="SUPFAM" id="SSF47336">
    <property type="entry name" value="ACP-like"/>
    <property type="match status" value="1"/>
</dbReference>
<dbReference type="PROSITE" id="PS00455">
    <property type="entry name" value="AMP_BINDING"/>
    <property type="match status" value="2"/>
</dbReference>
<dbReference type="InterPro" id="IPR009081">
    <property type="entry name" value="PP-bd_ACP"/>
</dbReference>
<dbReference type="GO" id="GO:0031177">
    <property type="term" value="F:phosphopantetheine binding"/>
    <property type="evidence" value="ECO:0007669"/>
    <property type="project" value="TreeGrafter"/>
</dbReference>
<dbReference type="OrthoDB" id="416786at2759"/>
<keyword evidence="2" id="KW-0597">Phosphoprotein</keyword>
<sequence length="1365" mass="149307">MAEQRLSILNGNPRRLPGPDKLHDLVSGPTHPSRAAIDYLSKDGQRRTLTYADLHSRADALAHLILRAYRLRRGSSNEKFIVPLYVPQSPELYVAQLAILKAGGAFCPIALDAPEDRLRYILQDVGARVLLTVPELEHQLPSVPDLEILCVSDTSPVERLGPPEVATSGPDPAYVMYTSGSTGTPKGVLLSHNAATQALLAHEAHIPSFSRFLQFANPTFDVSVFEIFFPFFRGATLVCCDRRRLLNDLPGVINDMAVDAAELTPSVASTLLPERASVPSLRALLTIGEMLKRSVVDEFASSSESKGILYGMYGPTEATIHCTLQPDFEASMAVNNIGIPLDTVSAFVVRPQEDGVTKVPEVLPIGEEGELAVGGYQLADGYLNRDEQTKAAFVDHPTYGRIYRTGDRARMMPQGTLECLGRISSGQVKLRGQRIELGEVEYAVTRANGCKSAVAEVIEGALVAFCVANTSGLDVNDVRQTSSKWLPAFMVPTEILVLDDLPYLASGKIDRKALLAYYSKHRQASSPQETSYSEDAVRIASILSAVLRREVPPSSNLQSIGLDSLSAIRFASELHRGGFPRPDATAILEARTISDLESALRGKANKSSGAPKVDNQLSQSHPLLAKASESAERVYQATPIQCAMLVETAKDPSRYCNAVRLSVAGYAIDQVKSALEATVQRHELLRSGFISTEQSASAFAVVVWPRLCDWQVTVTETFDHHFALEKEENFLRPLSMQLRKSAAGVEVLLKLHHALYDQWSIDVFKADLSAELHGKTHEPPTQFLDVSAFHTTNAESIRSEEALDFWQTHLSGFTSTTFPLMNGRFEPPALRQTPWHDFDVDLLKARRSTADLGYSLPTLYQAAYAYLLSLYSGSADVTFGTVFSGRHISVAGIESVFGPCLSTLPSRLDLSGVNSCLDLLRLTQDRNRAMQRHSLTPLVEIKKAIRHTPGESLFDSLFVWQETSLNMEDTQNAVTELASADQHEYNFVLELEPTSSGVRARATYQQQLIPSEQAQLALQQIGSIARYLLEQPQEPVEKLLGAFDRQHLSCTNTQPSTAASSREIVSSMEMSVDSRPDEMAIEFAERIDEGKAITHGVTYMELNSKVNRLARFLRSNGVSTGGMVCVCMEKSVDLYVSILAVLKAGAGYLPVLPETPKARLEAILRQADVQACMVDSTSESVVRNVSAASVFRVEQLDLQQYEPINLNIETTGSGIAYMVFTSGSTGEPKGVCVTRDNLAGNLAVLAELYPVSDGDRLLQACSHAFDVSVFEIFFTLTSGMCLCSAVKDVLFRDLEQSIRTLKITHLSLTPTVASLINPENVPSIKFLVTAGEGVTDTVRGNGQATVFIRVTGLLRPLISALFTWT</sequence>
<feature type="domain" description="Carrier" evidence="4">
    <location>
        <begin position="526"/>
        <end position="604"/>
    </location>
</feature>
<dbReference type="GO" id="GO:0005737">
    <property type="term" value="C:cytoplasm"/>
    <property type="evidence" value="ECO:0007669"/>
    <property type="project" value="TreeGrafter"/>
</dbReference>
<dbReference type="GO" id="GO:0016874">
    <property type="term" value="F:ligase activity"/>
    <property type="evidence" value="ECO:0007669"/>
    <property type="project" value="UniProtKB-KW"/>
</dbReference>
<dbReference type="InterPro" id="IPR045851">
    <property type="entry name" value="AMP-bd_C_sf"/>
</dbReference>
<evidence type="ECO:0000256" key="3">
    <source>
        <dbReference type="ARBA" id="ARBA00022598"/>
    </source>
</evidence>
<dbReference type="InterPro" id="IPR020845">
    <property type="entry name" value="AMP-binding_CS"/>
</dbReference>
<proteinExistence type="predicted"/>
<dbReference type="FunFam" id="3.40.50.980:FF:000001">
    <property type="entry name" value="Non-ribosomal peptide synthetase"/>
    <property type="match status" value="1"/>
</dbReference>
<dbReference type="SUPFAM" id="SSF56801">
    <property type="entry name" value="Acetyl-CoA synthetase-like"/>
    <property type="match status" value="2"/>
</dbReference>
<organism evidence="5 6">
    <name type="scientific">Hortaea werneckii</name>
    <name type="common">Black yeast</name>
    <name type="synonym">Cladosporium werneckii</name>
    <dbReference type="NCBI Taxonomy" id="91943"/>
    <lineage>
        <taxon>Eukaryota</taxon>
        <taxon>Fungi</taxon>
        <taxon>Dikarya</taxon>
        <taxon>Ascomycota</taxon>
        <taxon>Pezizomycotina</taxon>
        <taxon>Dothideomycetes</taxon>
        <taxon>Dothideomycetidae</taxon>
        <taxon>Mycosphaerellales</taxon>
        <taxon>Teratosphaeriaceae</taxon>
        <taxon>Hortaea</taxon>
    </lineage>
</organism>
<protein>
    <recommendedName>
        <fullName evidence="4">Carrier domain-containing protein</fullName>
    </recommendedName>
</protein>
<dbReference type="InterPro" id="IPR023213">
    <property type="entry name" value="CAT-like_dom_sf"/>
</dbReference>
<dbReference type="InterPro" id="IPR010071">
    <property type="entry name" value="AA_adenyl_dom"/>
</dbReference>
<dbReference type="Gene3D" id="3.30.559.30">
    <property type="entry name" value="Nonribosomal peptide synthetase, condensation domain"/>
    <property type="match status" value="1"/>
</dbReference>
<dbReference type="CDD" id="cd05918">
    <property type="entry name" value="A_NRPS_SidN3_like"/>
    <property type="match status" value="1"/>
</dbReference>
<comment type="caution">
    <text evidence="5">The sequence shown here is derived from an EMBL/GenBank/DDBJ whole genome shotgun (WGS) entry which is preliminary data.</text>
</comment>
<name>A0A3M7DJC5_HORWE</name>
<dbReference type="Gene3D" id="3.30.300.30">
    <property type="match status" value="1"/>
</dbReference>
<dbReference type="Gene3D" id="1.10.1200.10">
    <property type="entry name" value="ACP-like"/>
    <property type="match status" value="1"/>
</dbReference>
<dbReference type="InterPro" id="IPR036736">
    <property type="entry name" value="ACP-like_sf"/>
</dbReference>
<dbReference type="Pfam" id="PF00668">
    <property type="entry name" value="Condensation"/>
    <property type="match status" value="1"/>
</dbReference>
<reference evidence="5 6" key="1">
    <citation type="journal article" date="2018" name="BMC Genomics">
        <title>Genomic evidence for intraspecific hybridization in a clonal and extremely halotolerant yeast.</title>
        <authorList>
            <person name="Gostincar C."/>
            <person name="Stajich J.E."/>
            <person name="Zupancic J."/>
            <person name="Zalar P."/>
            <person name="Gunde-Cimerman N."/>
        </authorList>
    </citation>
    <scope>NUCLEOTIDE SEQUENCE [LARGE SCALE GENOMIC DNA]</scope>
    <source>
        <strain evidence="5 6">EXF-2682</strain>
    </source>
</reference>
<dbReference type="NCBIfam" id="TIGR01733">
    <property type="entry name" value="AA-adenyl-dom"/>
    <property type="match status" value="1"/>
</dbReference>
<dbReference type="GO" id="GO:0044550">
    <property type="term" value="P:secondary metabolite biosynthetic process"/>
    <property type="evidence" value="ECO:0007669"/>
    <property type="project" value="TreeGrafter"/>
</dbReference>
<dbReference type="InterPro" id="IPR000873">
    <property type="entry name" value="AMP-dep_synth/lig_dom"/>
</dbReference>
<dbReference type="Gene3D" id="3.40.50.12780">
    <property type="entry name" value="N-terminal domain of ligase-like"/>
    <property type="match status" value="2"/>
</dbReference>
<dbReference type="EMBL" id="QWIP01000410">
    <property type="protein sequence ID" value="RMY64304.1"/>
    <property type="molecule type" value="Genomic_DNA"/>
</dbReference>
<evidence type="ECO:0000259" key="4">
    <source>
        <dbReference type="PROSITE" id="PS50075"/>
    </source>
</evidence>
<dbReference type="GO" id="GO:0043041">
    <property type="term" value="P:amino acid activation for nonribosomal peptide biosynthetic process"/>
    <property type="evidence" value="ECO:0007669"/>
    <property type="project" value="TreeGrafter"/>
</dbReference>
<dbReference type="Pfam" id="PF00550">
    <property type="entry name" value="PP-binding"/>
    <property type="match status" value="1"/>
</dbReference>
<dbReference type="InterPro" id="IPR001242">
    <property type="entry name" value="Condensation_dom"/>
</dbReference>
<dbReference type="Proteomes" id="UP000269276">
    <property type="component" value="Unassembled WGS sequence"/>
</dbReference>
<dbReference type="InterPro" id="IPR042099">
    <property type="entry name" value="ANL_N_sf"/>
</dbReference>
<keyword evidence="3" id="KW-0436">Ligase</keyword>
<accession>A0A3M7DJC5</accession>
<dbReference type="Pfam" id="PF00501">
    <property type="entry name" value="AMP-binding"/>
    <property type="match status" value="2"/>
</dbReference>
<keyword evidence="1" id="KW-0596">Phosphopantetheine</keyword>
<gene>
    <name evidence="5" type="ORF">D0863_09918</name>
</gene>
<evidence type="ECO:0000256" key="2">
    <source>
        <dbReference type="ARBA" id="ARBA00022553"/>
    </source>
</evidence>
<dbReference type="PANTHER" id="PTHR45527">
    <property type="entry name" value="NONRIBOSOMAL PEPTIDE SYNTHETASE"/>
    <property type="match status" value="1"/>
</dbReference>
<evidence type="ECO:0000313" key="5">
    <source>
        <dbReference type="EMBL" id="RMY64304.1"/>
    </source>
</evidence>
<dbReference type="SUPFAM" id="SSF52777">
    <property type="entry name" value="CoA-dependent acyltransferases"/>
    <property type="match status" value="2"/>
</dbReference>
<dbReference type="PANTHER" id="PTHR45527:SF1">
    <property type="entry name" value="FATTY ACID SYNTHASE"/>
    <property type="match status" value="1"/>
</dbReference>
<dbReference type="Gene3D" id="3.30.559.10">
    <property type="entry name" value="Chloramphenicol acetyltransferase-like domain"/>
    <property type="match status" value="1"/>
</dbReference>
<dbReference type="VEuPathDB" id="FungiDB:BTJ68_01990"/>
<evidence type="ECO:0000313" key="6">
    <source>
        <dbReference type="Proteomes" id="UP000269276"/>
    </source>
</evidence>